<protein>
    <submittedName>
        <fullName evidence="1">Uncharacterized protein</fullName>
    </submittedName>
</protein>
<dbReference type="Proteomes" id="UP000095454">
    <property type="component" value="Unassembled WGS sequence"/>
</dbReference>
<dbReference type="EMBL" id="CZAQ01000003">
    <property type="protein sequence ID" value="CUO86873.1"/>
    <property type="molecule type" value="Genomic_DNA"/>
</dbReference>
<reference evidence="1 2" key="1">
    <citation type="submission" date="2015-09" db="EMBL/GenBank/DDBJ databases">
        <authorList>
            <consortium name="Pathogen Informatics"/>
        </authorList>
    </citation>
    <scope>NUCLEOTIDE SEQUENCE [LARGE SCALE GENOMIC DNA]</scope>
    <source>
        <strain evidence="1 2">2789STDY5834902</strain>
    </source>
</reference>
<organism evidence="1 2">
    <name type="scientific">Collinsella aerofaciens</name>
    <dbReference type="NCBI Taxonomy" id="74426"/>
    <lineage>
        <taxon>Bacteria</taxon>
        <taxon>Bacillati</taxon>
        <taxon>Actinomycetota</taxon>
        <taxon>Coriobacteriia</taxon>
        <taxon>Coriobacteriales</taxon>
        <taxon>Coriobacteriaceae</taxon>
        <taxon>Collinsella</taxon>
    </lineage>
</organism>
<gene>
    <name evidence="1" type="ORF">ERS852514_00344</name>
</gene>
<proteinExistence type="predicted"/>
<dbReference type="AlphaFoldDB" id="A0A174II15"/>
<evidence type="ECO:0000313" key="2">
    <source>
        <dbReference type="Proteomes" id="UP000095454"/>
    </source>
</evidence>
<accession>A0A174II15</accession>
<evidence type="ECO:0000313" key="1">
    <source>
        <dbReference type="EMBL" id="CUO86873.1"/>
    </source>
</evidence>
<sequence>MPVLVSSSELESSSLAKGFLKKPVASGCKPESFADV</sequence>
<name>A0A174II15_9ACTN</name>